<protein>
    <submittedName>
        <fullName evidence="1">Uncharacterized protein</fullName>
    </submittedName>
</protein>
<keyword evidence="2" id="KW-1185">Reference proteome</keyword>
<comment type="caution">
    <text evidence="1">The sequence shown here is derived from an EMBL/GenBank/DDBJ whole genome shotgun (WGS) entry which is preliminary data.</text>
</comment>
<dbReference type="RefSeq" id="WP_181313575.1">
    <property type="nucleotide sequence ID" value="NZ_PYAT01000003.1"/>
</dbReference>
<sequence>MKVYAINNPLKDYQTTKFLVFREEPSRIDKEDGEFVWVDSHFYMPVE</sequence>
<reference evidence="1 2" key="1">
    <citation type="submission" date="2018-03" db="EMBL/GenBank/DDBJ databases">
        <title>Genomic Encyclopedia of Type Strains, Phase III (KMG-III): the genomes of soil and plant-associated and newly described type strains.</title>
        <authorList>
            <person name="Whitman W."/>
        </authorList>
    </citation>
    <scope>NUCLEOTIDE SEQUENCE [LARGE SCALE GENOMIC DNA]</scope>
    <source>
        <strain evidence="1 2">CGMCC 1.12259</strain>
    </source>
</reference>
<evidence type="ECO:0000313" key="1">
    <source>
        <dbReference type="EMBL" id="PSL41037.1"/>
    </source>
</evidence>
<dbReference type="AlphaFoldDB" id="A0A2P8H495"/>
<proteinExistence type="predicted"/>
<dbReference type="EMBL" id="PYAT01000003">
    <property type="protein sequence ID" value="PSL41037.1"/>
    <property type="molecule type" value="Genomic_DNA"/>
</dbReference>
<dbReference type="Proteomes" id="UP000242682">
    <property type="component" value="Unassembled WGS sequence"/>
</dbReference>
<accession>A0A2P8H495</accession>
<evidence type="ECO:0000313" key="2">
    <source>
        <dbReference type="Proteomes" id="UP000242682"/>
    </source>
</evidence>
<organism evidence="1 2">
    <name type="scientific">Planomicrobium soli</name>
    <dbReference type="NCBI Taxonomy" id="1176648"/>
    <lineage>
        <taxon>Bacteria</taxon>
        <taxon>Bacillati</taxon>
        <taxon>Bacillota</taxon>
        <taxon>Bacilli</taxon>
        <taxon>Bacillales</taxon>
        <taxon>Caryophanaceae</taxon>
        <taxon>Planomicrobium</taxon>
    </lineage>
</organism>
<gene>
    <name evidence="1" type="ORF">B0H99_103171</name>
</gene>
<name>A0A2P8H495_9BACL</name>